<dbReference type="GO" id="GO:0051087">
    <property type="term" value="F:protein-folding chaperone binding"/>
    <property type="evidence" value="ECO:0007669"/>
    <property type="project" value="InterPro"/>
</dbReference>
<evidence type="ECO:0000313" key="4">
    <source>
        <dbReference type="Proteomes" id="UP000217199"/>
    </source>
</evidence>
<sequence length="351" mass="40623">MRWDSSAYDYPPFTYRRSSPPPITYYPSRPDPYLEALAEEQAAAAELRREYNALWNQPPRREHELYMNQMQDEREALHYQLRREAQRRQFEGRDWAQAQEQARREMWPQSQGQCFQPFFGSPGNHTCDPYDEELYEKDQYNSNGANGAPFEPCWVPRHPLMRPQWTQENQRTENVSTSFHPRPYSRPNPNNESSGEDLFIPPLPIPVTSPHQNGSKPLESHEPELDNTDAKAKSLSTIEDIRIRFHNILQAFTFPSKLEFDPKTTGENPKLTYAKSNAPIHGYEDALVRLQQELDAVESYGDDDVIKGRKELVKSIEAELARIDGEIMKLWKEASSTSAMTGGVSEATRSW</sequence>
<proteinExistence type="predicted"/>
<evidence type="ECO:0000259" key="2">
    <source>
        <dbReference type="Pfam" id="PF02179"/>
    </source>
</evidence>
<evidence type="ECO:0000256" key="1">
    <source>
        <dbReference type="SAM" id="MobiDB-lite"/>
    </source>
</evidence>
<dbReference type="SUPFAM" id="SSF63491">
    <property type="entry name" value="BAG domain"/>
    <property type="match status" value="1"/>
</dbReference>
<dbReference type="STRING" id="2282107.A0A286U8K1"/>
<accession>A0A286U8K1</accession>
<dbReference type="Pfam" id="PF02179">
    <property type="entry name" value="BAG"/>
    <property type="match status" value="1"/>
</dbReference>
<dbReference type="OrthoDB" id="333905at2759"/>
<dbReference type="InterPro" id="IPR036533">
    <property type="entry name" value="BAG_dom_sf"/>
</dbReference>
<dbReference type="Proteomes" id="UP000217199">
    <property type="component" value="Unassembled WGS sequence"/>
</dbReference>
<dbReference type="EMBL" id="NBII01000009">
    <property type="protein sequence ID" value="PAV15896.1"/>
    <property type="molecule type" value="Genomic_DNA"/>
</dbReference>
<reference evidence="3 4" key="1">
    <citation type="journal article" date="2017" name="Mol. Ecol.">
        <title>Comparative and population genomic landscape of Phellinus noxius: A hypervariable fungus causing root rot in trees.</title>
        <authorList>
            <person name="Chung C.L."/>
            <person name="Lee T.J."/>
            <person name="Akiba M."/>
            <person name="Lee H.H."/>
            <person name="Kuo T.H."/>
            <person name="Liu D."/>
            <person name="Ke H.M."/>
            <person name="Yokoi T."/>
            <person name="Roa M.B."/>
            <person name="Lu M.J."/>
            <person name="Chang Y.Y."/>
            <person name="Ann P.J."/>
            <person name="Tsai J.N."/>
            <person name="Chen C.Y."/>
            <person name="Tzean S.S."/>
            <person name="Ota Y."/>
            <person name="Hattori T."/>
            <person name="Sahashi N."/>
            <person name="Liou R.F."/>
            <person name="Kikuchi T."/>
            <person name="Tsai I.J."/>
        </authorList>
    </citation>
    <scope>NUCLEOTIDE SEQUENCE [LARGE SCALE GENOMIC DNA]</scope>
    <source>
        <strain evidence="3 4">FFPRI411160</strain>
    </source>
</reference>
<comment type="caution">
    <text evidence="3">The sequence shown here is derived from an EMBL/GenBank/DDBJ whole genome shotgun (WGS) entry which is preliminary data.</text>
</comment>
<evidence type="ECO:0000313" key="3">
    <source>
        <dbReference type="EMBL" id="PAV15896.1"/>
    </source>
</evidence>
<dbReference type="InterPro" id="IPR003103">
    <property type="entry name" value="BAG_domain"/>
</dbReference>
<name>A0A286U8K1_9AGAM</name>
<organism evidence="3 4">
    <name type="scientific">Pyrrhoderma noxium</name>
    <dbReference type="NCBI Taxonomy" id="2282107"/>
    <lineage>
        <taxon>Eukaryota</taxon>
        <taxon>Fungi</taxon>
        <taxon>Dikarya</taxon>
        <taxon>Basidiomycota</taxon>
        <taxon>Agaricomycotina</taxon>
        <taxon>Agaricomycetes</taxon>
        <taxon>Hymenochaetales</taxon>
        <taxon>Hymenochaetaceae</taxon>
        <taxon>Pyrrhoderma</taxon>
    </lineage>
</organism>
<feature type="domain" description="BAG" evidence="2">
    <location>
        <begin position="283"/>
        <end position="324"/>
    </location>
</feature>
<dbReference type="AlphaFoldDB" id="A0A286U8K1"/>
<dbReference type="InParanoid" id="A0A286U8K1"/>
<dbReference type="Gene3D" id="1.20.58.120">
    <property type="entry name" value="BAG domain"/>
    <property type="match status" value="1"/>
</dbReference>
<feature type="compositionally biased region" description="Basic and acidic residues" evidence="1">
    <location>
        <begin position="218"/>
        <end position="227"/>
    </location>
</feature>
<feature type="compositionally biased region" description="Polar residues" evidence="1">
    <location>
        <begin position="167"/>
        <end position="179"/>
    </location>
</feature>
<protein>
    <recommendedName>
        <fullName evidence="2">BAG domain-containing protein</fullName>
    </recommendedName>
</protein>
<feature type="region of interest" description="Disordered" evidence="1">
    <location>
        <begin position="167"/>
        <end position="227"/>
    </location>
</feature>
<keyword evidence="4" id="KW-1185">Reference proteome</keyword>
<gene>
    <name evidence="3" type="ORF">PNOK_0875400</name>
</gene>